<dbReference type="Proteomes" id="UP000195729">
    <property type="component" value="Chromosome"/>
</dbReference>
<evidence type="ECO:0000313" key="3">
    <source>
        <dbReference type="Proteomes" id="UP000195729"/>
    </source>
</evidence>
<dbReference type="Proteomes" id="UP000195814">
    <property type="component" value="Chromosome"/>
</dbReference>
<evidence type="ECO:0000313" key="4">
    <source>
        <dbReference type="Proteomes" id="UP000195814"/>
    </source>
</evidence>
<dbReference type="EMBL" id="CP015581">
    <property type="protein sequence ID" value="ARU98574.1"/>
    <property type="molecule type" value="Genomic_DNA"/>
</dbReference>
<gene>
    <name evidence="1" type="ORF">A7K98_12650</name>
    <name evidence="2" type="ORF">A7K99_12640</name>
</gene>
<organism evidence="1 4">
    <name type="scientific">Tatumella citrea</name>
    <name type="common">Pantoea citrea</name>
    <dbReference type="NCBI Taxonomy" id="53336"/>
    <lineage>
        <taxon>Bacteria</taxon>
        <taxon>Pseudomonadati</taxon>
        <taxon>Pseudomonadota</taxon>
        <taxon>Gammaproteobacteria</taxon>
        <taxon>Enterobacterales</taxon>
        <taxon>Erwiniaceae</taxon>
        <taxon>Tatumella</taxon>
    </lineage>
</organism>
<evidence type="ECO:0000313" key="1">
    <source>
        <dbReference type="EMBL" id="ARU94536.1"/>
    </source>
</evidence>
<dbReference type="AlphaFoldDB" id="A0A1Y0LKF8"/>
<accession>A0A1Y0LKF8</accession>
<dbReference type="KEGG" id="tci:A7K98_12650"/>
<reference evidence="3 4" key="1">
    <citation type="submission" date="2016-05" db="EMBL/GenBank/DDBJ databases">
        <title>Complete genome sequence of two 2,5-diketo-D-glunonic acid producing strain Tatumella citrea.</title>
        <authorList>
            <person name="Duan C."/>
            <person name="Yang J."/>
            <person name="Yang S."/>
        </authorList>
    </citation>
    <scope>NUCLEOTIDE SEQUENCE [LARGE SCALE GENOMIC DNA]</scope>
    <source>
        <strain evidence="2 3">ATCC 39140</strain>
        <strain evidence="1 4">DSM 13699</strain>
    </source>
</reference>
<proteinExistence type="predicted"/>
<keyword evidence="3" id="KW-1185">Reference proteome</keyword>
<protein>
    <submittedName>
        <fullName evidence="1">Uncharacterized protein</fullName>
    </submittedName>
</protein>
<dbReference type="EMBL" id="CP015579">
    <property type="protein sequence ID" value="ARU94536.1"/>
    <property type="molecule type" value="Genomic_DNA"/>
</dbReference>
<evidence type="ECO:0000313" key="2">
    <source>
        <dbReference type="EMBL" id="ARU98574.1"/>
    </source>
</evidence>
<name>A0A1Y0LKF8_TATCI</name>
<dbReference type="RefSeq" id="WP_087488900.1">
    <property type="nucleotide sequence ID" value="NZ_CP015579.1"/>
</dbReference>
<dbReference type="OrthoDB" id="2184663at2"/>
<sequence>MSQYRVVFIHSPSPLPGRSPLQRGYFPFSLTEKFMSALSLALQPHSPDVQLTVDNSESDIELLLAQNVDFLICAPGLRWQFYHQGFNPQQIIWLNVTEFMSSDARPSAFRIRSMIRDIEKGSIPPLPDL</sequence>